<keyword evidence="7" id="KW-0391">Immunity</keyword>
<gene>
    <name evidence="11" type="ORF">DNTS_000525</name>
</gene>
<dbReference type="SUPFAM" id="SSF52540">
    <property type="entry name" value="P-loop containing nucleoside triphosphate hydrolases"/>
    <property type="match status" value="1"/>
</dbReference>
<dbReference type="InterPro" id="IPR011029">
    <property type="entry name" value="DEATH-like_dom_sf"/>
</dbReference>
<evidence type="ECO:0000259" key="8">
    <source>
        <dbReference type="PROSITE" id="PS50209"/>
    </source>
</evidence>
<evidence type="ECO:0000256" key="4">
    <source>
        <dbReference type="ARBA" id="ARBA00022737"/>
    </source>
</evidence>
<evidence type="ECO:0000256" key="7">
    <source>
        <dbReference type="ARBA" id="ARBA00022859"/>
    </source>
</evidence>
<proteinExistence type="predicted"/>
<organism evidence="11 12">
    <name type="scientific">Danionella cerebrum</name>
    <dbReference type="NCBI Taxonomy" id="2873325"/>
    <lineage>
        <taxon>Eukaryota</taxon>
        <taxon>Metazoa</taxon>
        <taxon>Chordata</taxon>
        <taxon>Craniata</taxon>
        <taxon>Vertebrata</taxon>
        <taxon>Euteleostomi</taxon>
        <taxon>Actinopterygii</taxon>
        <taxon>Neopterygii</taxon>
        <taxon>Teleostei</taxon>
        <taxon>Ostariophysi</taxon>
        <taxon>Cypriniformes</taxon>
        <taxon>Danionidae</taxon>
        <taxon>Danioninae</taxon>
        <taxon>Danionella</taxon>
    </lineage>
</organism>
<dbReference type="Pfam" id="PF13553">
    <property type="entry name" value="FIIND"/>
    <property type="match status" value="1"/>
</dbReference>
<keyword evidence="2" id="KW-0963">Cytoplasm</keyword>
<dbReference type="SUPFAM" id="SSF52047">
    <property type="entry name" value="RNI-like"/>
    <property type="match status" value="1"/>
</dbReference>
<feature type="domain" description="FIIND" evidence="10">
    <location>
        <begin position="833"/>
        <end position="1108"/>
    </location>
</feature>
<dbReference type="Gene3D" id="3.40.50.300">
    <property type="entry name" value="P-loop containing nucleotide triphosphate hydrolases"/>
    <property type="match status" value="1"/>
</dbReference>
<dbReference type="AlphaFoldDB" id="A0A553PVV1"/>
<dbReference type="PROSITE" id="PS50209">
    <property type="entry name" value="CARD"/>
    <property type="match status" value="2"/>
</dbReference>
<dbReference type="GO" id="GO:0005524">
    <property type="term" value="F:ATP binding"/>
    <property type="evidence" value="ECO:0007669"/>
    <property type="project" value="UniProtKB-KW"/>
</dbReference>
<feature type="domain" description="CARD" evidence="8">
    <location>
        <begin position="1"/>
        <end position="74"/>
    </location>
</feature>
<evidence type="ECO:0000256" key="2">
    <source>
        <dbReference type="ARBA" id="ARBA00022490"/>
    </source>
</evidence>
<evidence type="ECO:0000259" key="9">
    <source>
        <dbReference type="PROSITE" id="PS50837"/>
    </source>
</evidence>
<dbReference type="InterPro" id="IPR050637">
    <property type="entry name" value="NLRP_innate_immun_reg"/>
</dbReference>
<dbReference type="PANTHER" id="PTHR45690">
    <property type="entry name" value="NACHT, LRR AND PYD DOMAINS-CONTAINING PROTEIN 12"/>
    <property type="match status" value="1"/>
</dbReference>
<evidence type="ECO:0000256" key="1">
    <source>
        <dbReference type="ARBA" id="ARBA00004514"/>
    </source>
</evidence>
<dbReference type="EMBL" id="SRMA01026594">
    <property type="protein sequence ID" value="TRY81818.1"/>
    <property type="molecule type" value="Genomic_DNA"/>
</dbReference>
<dbReference type="PANTHER" id="PTHR45690:SF19">
    <property type="entry name" value="NACHT, LRR AND PYD DOMAINS-CONTAINING PROTEIN 3"/>
    <property type="match status" value="1"/>
</dbReference>
<feature type="domain" description="NACHT" evidence="9">
    <location>
        <begin position="210"/>
        <end position="294"/>
    </location>
</feature>
<dbReference type="InterPro" id="IPR027417">
    <property type="entry name" value="P-loop_NTPase"/>
</dbReference>
<dbReference type="Pfam" id="PF00619">
    <property type="entry name" value="CARD"/>
    <property type="match status" value="2"/>
</dbReference>
<evidence type="ECO:0008006" key="13">
    <source>
        <dbReference type="Google" id="ProtNLM"/>
    </source>
</evidence>
<reference evidence="11 12" key="1">
    <citation type="journal article" date="2019" name="Sci. Data">
        <title>Hybrid genome assembly and annotation of Danionella translucida.</title>
        <authorList>
            <person name="Kadobianskyi M."/>
            <person name="Schulze L."/>
            <person name="Schuelke M."/>
            <person name="Judkewitz B."/>
        </authorList>
    </citation>
    <scope>NUCLEOTIDE SEQUENCE [LARGE SCALE GENOMIC DNA]</scope>
    <source>
        <strain evidence="11 12">Bolton</strain>
    </source>
</reference>
<keyword evidence="6" id="KW-0067">ATP-binding</keyword>
<evidence type="ECO:0000313" key="11">
    <source>
        <dbReference type="EMBL" id="TRY81818.1"/>
    </source>
</evidence>
<dbReference type="InterPro" id="IPR007111">
    <property type="entry name" value="NACHT_NTPase"/>
</dbReference>
<sequence>MSGTEIMDSCRAVLVQRVTSVMKIADELLQKEIINEEKYSEIAGGKTRQEQMTKLFETLNIGDTRVKTEFFQALSLHEPDLCSEFEIIRIALDLEDRLMGICSGSLSELHKVVKLSSCSTLDPSKESGWREAIVQYKASVIMKHQFVTDLPSDAPVELDRRYVKPVIIQRSRTRIMEDFKHVLPHFLQDKNKSIKLEEMFVPDRDQIPPKTVIVRGDSGRGKSFMLQKIMLDWASGVLYSEIFDVIFLLKCEELKDVSGEPDLPELLGCSGTLTSHQISEILQSRSEKVLFLIDEFSANSHFPTRLLERLLELESSVMVTSRLTTDAENIQFFKRPMRFTEIRGFAETGVLEYIKVFFKDENRVKNIYESLETNKVLMSTCSTPLLCWMVCICLRENKLENLPAVSELRTTTKIFDHFLFTLLKPQDYTRFIKNLGELAQHGMRNQEVFFDEKRVTKSGLEEAACMFLKREQFRETVMFKFLHESFQEFFLALYYLLLEEESLLEVAELMKSHTSPTKFRHWSILRFLYGLSNVEKSFLLSKPNSLSYMLLKHLKISLYKVPKPQKLIHFHFLYEHQSEELVRRVAAGYTSIDLSNTSLDNKDCWVLRYCLQFCRNIKMLNLVGCDLTAEKLKILQPVLYVSTTLVLSMEHLSDVGGFLQSLPVAKNVMVQEDNNSPGRSGWSLERSLRDGDYIIQVSDDHVRFLLSSLESLSLRKMDLKVVSLSESWAYGIISLVQSCTTLQQLRIRVNGLILEEAHELLRKDLIDPLCTVRIEGWRCSKVNDQCREQNWSLGCNLKIEMLFYPKISEKLECLSISKPEQGLMCQACAHIFDSYLWVHVEPSVYADEGGLGFRISTSAGQFQCTKTRMRWVCSANVTLQYRAIDGSFLNEHLERLQRERIAPVLDVSVISGKLDEVHLPHYACLAGSDHALKDAVELLNFEEEGVSLESVKLSRLHAKILLPVFSPKTVLVKLGIPVKVHCDLLIFMTRKTPIILHVYFFPSDLHFKEKITSEENLNHPIKCPRPEAPMRMMKQHSLVIPGACIQPSEIKLRGDIQPNFFKVKQTEVHNINMTLSQVDDSKSVWKGTIWKEELEETIASIGESSFQQKQSPLNLDRVQFFNKNWCHFIKSVKNVNAVADKLLQRKVIHEQLYSRITLPTTIPEESMREICGVVRLGSDVVKEIFVSILLQENPNLLNHLPSSDS</sequence>
<dbReference type="PROSITE" id="PS51830">
    <property type="entry name" value="FIIND"/>
    <property type="match status" value="1"/>
</dbReference>
<dbReference type="SUPFAM" id="SSF47986">
    <property type="entry name" value="DEATH domain"/>
    <property type="match status" value="2"/>
</dbReference>
<dbReference type="OrthoDB" id="8869108at2759"/>
<dbReference type="STRING" id="623744.A0A553PVV1"/>
<dbReference type="Proteomes" id="UP000316079">
    <property type="component" value="Unassembled WGS sequence"/>
</dbReference>
<keyword evidence="5" id="KW-0547">Nucleotide-binding</keyword>
<feature type="domain" description="CARD" evidence="8">
    <location>
        <begin position="1113"/>
        <end position="1204"/>
    </location>
</feature>
<dbReference type="Gene3D" id="3.80.10.10">
    <property type="entry name" value="Ribonuclease Inhibitor"/>
    <property type="match status" value="1"/>
</dbReference>
<accession>A0A553PVV1</accession>
<dbReference type="PROSITE" id="PS50837">
    <property type="entry name" value="NACHT"/>
    <property type="match status" value="1"/>
</dbReference>
<comment type="subcellular location">
    <subcellularLocation>
        <location evidence="1">Cytoplasm</location>
        <location evidence="1">Cytosol</location>
    </subcellularLocation>
</comment>
<dbReference type="InterPro" id="IPR032675">
    <property type="entry name" value="LRR_dom_sf"/>
</dbReference>
<evidence type="ECO:0000256" key="5">
    <source>
        <dbReference type="ARBA" id="ARBA00022741"/>
    </source>
</evidence>
<dbReference type="GO" id="GO:0042981">
    <property type="term" value="P:regulation of apoptotic process"/>
    <property type="evidence" value="ECO:0007669"/>
    <property type="project" value="InterPro"/>
</dbReference>
<dbReference type="InterPro" id="IPR025307">
    <property type="entry name" value="FIIND_dom"/>
</dbReference>
<protein>
    <recommendedName>
        <fullName evidence="13">CARD domain-containing protein</fullName>
    </recommendedName>
</protein>
<dbReference type="Gene3D" id="1.10.533.10">
    <property type="entry name" value="Death Domain, Fas"/>
    <property type="match status" value="2"/>
</dbReference>
<dbReference type="InterPro" id="IPR001315">
    <property type="entry name" value="CARD"/>
</dbReference>
<evidence type="ECO:0000256" key="3">
    <source>
        <dbReference type="ARBA" id="ARBA00022588"/>
    </source>
</evidence>
<dbReference type="GO" id="GO:0045087">
    <property type="term" value="P:innate immune response"/>
    <property type="evidence" value="ECO:0007669"/>
    <property type="project" value="UniProtKB-KW"/>
</dbReference>
<keyword evidence="3" id="KW-0399">Innate immunity</keyword>
<evidence type="ECO:0000259" key="10">
    <source>
        <dbReference type="PROSITE" id="PS51830"/>
    </source>
</evidence>
<evidence type="ECO:0000256" key="6">
    <source>
        <dbReference type="ARBA" id="ARBA00022840"/>
    </source>
</evidence>
<evidence type="ECO:0000313" key="12">
    <source>
        <dbReference type="Proteomes" id="UP000316079"/>
    </source>
</evidence>
<name>A0A553PVV1_9TELE</name>
<dbReference type="Pfam" id="PF23679">
    <property type="entry name" value="UPA-FIIND"/>
    <property type="match status" value="1"/>
</dbReference>
<dbReference type="GO" id="GO:0061702">
    <property type="term" value="C:canonical inflammasome complex"/>
    <property type="evidence" value="ECO:0007669"/>
    <property type="project" value="UniProtKB-SubCell"/>
</dbReference>
<keyword evidence="4" id="KW-0677">Repeat</keyword>
<dbReference type="Pfam" id="PF05729">
    <property type="entry name" value="NACHT"/>
    <property type="match status" value="1"/>
</dbReference>
<keyword evidence="12" id="KW-1185">Reference proteome</keyword>
<comment type="caution">
    <text evidence="11">The sequence shown here is derived from an EMBL/GenBank/DDBJ whole genome shotgun (WGS) entry which is preliminary data.</text>
</comment>